<dbReference type="Gene3D" id="3.10.180.10">
    <property type="entry name" value="2,3-Dihydroxybiphenyl 1,2-Dioxygenase, domain 1"/>
    <property type="match status" value="1"/>
</dbReference>
<sequence>MFADSKAFSGFSVNDTAAAKRFYEEVLGLPVTEENGMLTIHLAGGRDTFVYPKDNHTPATYTILNFPVDDIEAAVTELANRGVTFDTGKNIDDKGIYRGQGPLIAWFKDPAGNILSVLEDS</sequence>
<evidence type="ECO:0000313" key="3">
    <source>
        <dbReference type="Proteomes" id="UP000317043"/>
    </source>
</evidence>
<dbReference type="InterPro" id="IPR004360">
    <property type="entry name" value="Glyas_Fos-R_dOase_dom"/>
</dbReference>
<dbReference type="GO" id="GO:0051213">
    <property type="term" value="F:dioxygenase activity"/>
    <property type="evidence" value="ECO:0007669"/>
    <property type="project" value="UniProtKB-KW"/>
</dbReference>
<keyword evidence="2" id="KW-0560">Oxidoreductase</keyword>
<protein>
    <submittedName>
        <fullName evidence="2">Extradiol dioxygenase family protein</fullName>
    </submittedName>
</protein>
<evidence type="ECO:0000259" key="1">
    <source>
        <dbReference type="PROSITE" id="PS51819"/>
    </source>
</evidence>
<dbReference type="EMBL" id="VFOW01000001">
    <property type="protein sequence ID" value="TQL78591.1"/>
    <property type="molecule type" value="Genomic_DNA"/>
</dbReference>
<dbReference type="OrthoDB" id="9804907at2"/>
<dbReference type="InParanoid" id="A0A543B196"/>
<dbReference type="SUPFAM" id="SSF54593">
    <property type="entry name" value="Glyoxalase/Bleomycin resistance protein/Dihydroxybiphenyl dioxygenase"/>
    <property type="match status" value="1"/>
</dbReference>
<comment type="caution">
    <text evidence="2">The sequence shown here is derived from an EMBL/GenBank/DDBJ whole genome shotgun (WGS) entry which is preliminary data.</text>
</comment>
<dbReference type="InterPro" id="IPR037523">
    <property type="entry name" value="VOC_core"/>
</dbReference>
<keyword evidence="3" id="KW-1185">Reference proteome</keyword>
<keyword evidence="2" id="KW-0223">Dioxygenase</keyword>
<dbReference type="Pfam" id="PF00903">
    <property type="entry name" value="Glyoxalase"/>
    <property type="match status" value="1"/>
</dbReference>
<proteinExistence type="predicted"/>
<evidence type="ECO:0000313" key="2">
    <source>
        <dbReference type="EMBL" id="TQL78591.1"/>
    </source>
</evidence>
<dbReference type="PROSITE" id="PS51819">
    <property type="entry name" value="VOC"/>
    <property type="match status" value="1"/>
</dbReference>
<accession>A0A543B196</accession>
<reference evidence="2 3" key="1">
    <citation type="submission" date="2019-06" db="EMBL/GenBank/DDBJ databases">
        <title>Sequencing the genomes of 1000 actinobacteria strains.</title>
        <authorList>
            <person name="Klenk H.-P."/>
        </authorList>
    </citation>
    <scope>NUCLEOTIDE SEQUENCE [LARGE SCALE GENOMIC DNA]</scope>
    <source>
        <strain evidence="2 3">DSM 45928</strain>
    </source>
</reference>
<dbReference type="InterPro" id="IPR029068">
    <property type="entry name" value="Glyas_Bleomycin-R_OHBP_Dase"/>
</dbReference>
<feature type="domain" description="VOC" evidence="1">
    <location>
        <begin position="5"/>
        <end position="120"/>
    </location>
</feature>
<name>A0A543B196_9ACTN</name>
<dbReference type="Proteomes" id="UP000317043">
    <property type="component" value="Unassembled WGS sequence"/>
</dbReference>
<dbReference type="RefSeq" id="WP_142043249.1">
    <property type="nucleotide sequence ID" value="NZ_JBHTGS010000003.1"/>
</dbReference>
<organism evidence="2 3">
    <name type="scientific">Stackebrandtia endophytica</name>
    <dbReference type="NCBI Taxonomy" id="1496996"/>
    <lineage>
        <taxon>Bacteria</taxon>
        <taxon>Bacillati</taxon>
        <taxon>Actinomycetota</taxon>
        <taxon>Actinomycetes</taxon>
        <taxon>Glycomycetales</taxon>
        <taxon>Glycomycetaceae</taxon>
        <taxon>Stackebrandtia</taxon>
    </lineage>
</organism>
<dbReference type="AlphaFoldDB" id="A0A543B196"/>
<gene>
    <name evidence="2" type="ORF">FB566_4181</name>
</gene>